<feature type="domain" description="Sigma factor regulator N-terminal" evidence="2">
    <location>
        <begin position="9"/>
        <end position="96"/>
    </location>
</feature>
<dbReference type="Pfam" id="PF13800">
    <property type="entry name" value="Sigma_reg_N"/>
    <property type="match status" value="1"/>
</dbReference>
<evidence type="ECO:0000259" key="1">
    <source>
        <dbReference type="Pfam" id="PF13791"/>
    </source>
</evidence>
<evidence type="ECO:0000313" key="5">
    <source>
        <dbReference type="Proteomes" id="UP000238956"/>
    </source>
</evidence>
<dbReference type="Proteomes" id="UP000255411">
    <property type="component" value="Chromosome"/>
</dbReference>
<dbReference type="EMBL" id="CP025536">
    <property type="protein sequence ID" value="AUW96900.1"/>
    <property type="molecule type" value="Genomic_DNA"/>
</dbReference>
<organism evidence="3 5">
    <name type="scientific">Streptococcus pluranimalium</name>
    <dbReference type="NCBI Taxonomy" id="82348"/>
    <lineage>
        <taxon>Bacteria</taxon>
        <taxon>Bacillati</taxon>
        <taxon>Bacillota</taxon>
        <taxon>Bacilli</taxon>
        <taxon>Lactobacillales</taxon>
        <taxon>Streptococcaceae</taxon>
        <taxon>Streptococcus</taxon>
    </lineage>
</organism>
<dbReference type="KEGG" id="splr:C0J00_07110"/>
<dbReference type="Pfam" id="PF13791">
    <property type="entry name" value="Sigma_reg_C"/>
    <property type="match status" value="1"/>
</dbReference>
<accession>A0A2L0D5H1</accession>
<sequence>MKTSMDFETIAKKSKRKQLWKTVSLSIIGALALGVVIAKGMTELTSYHGNRVKDDYLLRSQIAYPNVQYKSWYFNPTSTTTGNFTSDRFKNINGITVPYETYEANYSMWRNGDTTEADWIFQESDGSPAYTMKENYKSPMFYNTNFRSEGKNHKVAKEIDIAKDMQGQAIEVAITFDKPYTYKELAQKLPKNLMLNWLWIGTSSNFDVSTLPPSDQLGLFANNSLSQEDLNFFSTNLNKAIKDGMFAKTYGTTTEGKSSYHFNLETDAKDYLKNNQDIDKATFSGAILTGRAENFAQLASEDWIFASSIGQSVTIQPYHQLSK</sequence>
<dbReference type="InterPro" id="IPR029101">
    <property type="entry name" value="Sigma_reg_N"/>
</dbReference>
<evidence type="ECO:0000313" key="6">
    <source>
        <dbReference type="Proteomes" id="UP000255411"/>
    </source>
</evidence>
<name>A0A2L0D5H1_9STRE</name>
<dbReference type="Proteomes" id="UP000238956">
    <property type="component" value="Chromosome"/>
</dbReference>
<gene>
    <name evidence="3" type="ORF">C0J00_07110</name>
    <name evidence="4" type="ORF">Sp14A_15970</name>
</gene>
<reference evidence="3 5" key="2">
    <citation type="submission" date="2017-12" db="EMBL/GenBank/DDBJ databases">
        <authorList>
            <person name="Hurst M.R.H."/>
        </authorList>
    </citation>
    <scope>NUCLEOTIDE SEQUENCE [LARGE SCALE GENOMIC DNA]</scope>
    <source>
        <strain evidence="3 5">TH11417</strain>
    </source>
</reference>
<dbReference type="AlphaFoldDB" id="A0A2L0D5H1"/>
<evidence type="ECO:0000259" key="2">
    <source>
        <dbReference type="Pfam" id="PF13800"/>
    </source>
</evidence>
<dbReference type="RefSeq" id="WP_104968222.1">
    <property type="nucleotide sequence ID" value="NZ_CP022601.1"/>
</dbReference>
<feature type="domain" description="Sigma factor regulator C-terminal" evidence="1">
    <location>
        <begin position="166"/>
        <end position="311"/>
    </location>
</feature>
<evidence type="ECO:0000313" key="3">
    <source>
        <dbReference type="EMBL" id="AUW96900.1"/>
    </source>
</evidence>
<evidence type="ECO:0008006" key="7">
    <source>
        <dbReference type="Google" id="ProtNLM"/>
    </source>
</evidence>
<dbReference type="GeneID" id="98393678"/>
<reference evidence="3 5" key="3">
    <citation type="submission" date="2018-02" db="EMBL/GenBank/DDBJ databases">
        <title>Whole genome sequencing analysis of Streptococcus pluranimalium isolated from cattle infected mastitis in China.</title>
        <authorList>
            <person name="Zhang J.-R."/>
            <person name="Hu G.-Z."/>
        </authorList>
    </citation>
    <scope>NUCLEOTIDE SEQUENCE [LARGE SCALE GENOMIC DNA]</scope>
    <source>
        <strain evidence="3 5">TH11417</strain>
    </source>
</reference>
<proteinExistence type="predicted"/>
<dbReference type="InterPro" id="IPR025672">
    <property type="entry name" value="Sigma_reg_C_dom"/>
</dbReference>
<keyword evidence="5" id="KW-1185">Reference proteome</keyword>
<reference evidence="4 6" key="1">
    <citation type="submission" date="2017-07" db="EMBL/GenBank/DDBJ databases">
        <title>Streptococcus pluranimalium as cause of bovine abortion.</title>
        <authorList>
            <person name="Rodriguez Campos S."/>
            <person name="Gobeli Brawand S."/>
            <person name="Brodard I."/>
            <person name="Rychener L."/>
            <person name="Perreten V."/>
        </authorList>
    </citation>
    <scope>NUCLEOTIDE SEQUENCE [LARGE SCALE GENOMIC DNA]</scope>
    <source>
        <strain evidence="4 6">14A0014</strain>
    </source>
</reference>
<dbReference type="EMBL" id="CP022601">
    <property type="protein sequence ID" value="AXJ13507.1"/>
    <property type="molecule type" value="Genomic_DNA"/>
</dbReference>
<evidence type="ECO:0000313" key="4">
    <source>
        <dbReference type="EMBL" id="AXJ13507.1"/>
    </source>
</evidence>
<dbReference type="OrthoDB" id="1730160at2"/>
<protein>
    <recommendedName>
        <fullName evidence="7">Anti-sigma factor</fullName>
    </recommendedName>
</protein>